<comment type="caution">
    <text evidence="1">The sequence shown here is derived from an EMBL/GenBank/DDBJ whole genome shotgun (WGS) entry which is preliminary data.</text>
</comment>
<evidence type="ECO:0000313" key="1">
    <source>
        <dbReference type="EMBL" id="KAJ7534245.1"/>
    </source>
</evidence>
<proteinExistence type="predicted"/>
<sequence>MVGMMDAAPSAPDDDAAAVPDLGSENGHHRPRLFIREMVMEDFKSYAGEQRVGPFHKCFSAVVGPNGSGKSNVIDAMLFVFGKRAKQMRLNKVSELIHNSTNHQNLDKARVSVYFQEIVDTDDESYKPVIGSDFAITRVAFRDNSSKYYIDERASTFTEVTKKLRGKGVDLDNNRFLILQGEVEQISLMKPKSQGPHDEGFLEYLEDIIGSNQYVEKIDESSKQLELLNEKRTSVVQRVKMAEKEKENLEGAKNEAESYMLKEAEIFQCRGKAAELALEDANTKVLDLKKTTTEQDANLKQESEKLSTYLNEMKELEAKYNKHNQQQEEVEASLKSCQEDFREFERQDTKYREDLKHLKQKLKKLEEKTAKDTDRIQEIEKQTEESTTLIPKLEEEIVKLSQQLSEEEEKLETIKESAKSEIEKLRQELVVVHSDLEPWDRKIIECQGKIDVASSESKLLKEKHHAGRAAYEGAQKQIELINQKMKQKQEDQKKTDSSLTENQFIVKNARNEEQTCIKEQEVLLVKEQATRQKVNELRSLLEAEKSQGSVLRAILQARESGQIQGIYGRLGDLGAIDAKYDIAISTACGGLDYIVVETASAAQACVELLRTKGLGVATFLILDKQGGHMQNMKQKVYPPEGVPRLFDLVTVRDEKLHLAFYSTLGNTVVAKDLEQATRIAYGPHKEFRRVVTLDGAVFEKSGTMSGGGAKPQGGRMGTAIRDSTVSREALQDAEDKLSSQTQQLLVLKNRITAAIQQYQKAEKAISQLELDSAKNRMEKEGLQAQLIDITQQLETLKAGAIPAKQEVEKIQTLDVIIKEEQKELAKLQGDSKELREKANELQKKIENSGGDKLKRQKSMVEKLQAEIDSKSSEVNRRNVQITSGSKTLQKLHKAVQDASTEKIALIEDKEKKAKEFKEIEKNAFVVQEKYNNLQEVKEKQLKELESTKKDYNDLKNTIDKLRTGEVDAQYKLDDTKKLFKDWEAKSKMYQKKIQENSKELRLHIEQIQKEGLDPEKVKAVLDNEHICAGSSLQSALETLALLEAQLKECRPQLDSIAEYRRKAALYDDRVAELNDVTQGRDEIKRQYEDLRKKRLDEFMAGFNSISLKLKEMYQMITLGGDAELELVDSLDPFAEGVVFSVRPPKKSWKNIGNLSGGEKTLSSLALVFALHHYKPTPLYVMDEIDAALDFKNVSIVGHYIKDRTKDAQFIIISLRNNMFELADRLIGIYKTDNCTKSITINPKSFAVSSECINTDGIEVA</sequence>
<reference evidence="2" key="1">
    <citation type="journal article" date="2024" name="Proc. Natl. Acad. Sci. U.S.A.">
        <title>Extraordinary preservation of gene collinearity over three hundred million years revealed in homosporous lycophytes.</title>
        <authorList>
            <person name="Li C."/>
            <person name="Wickell D."/>
            <person name="Kuo L.Y."/>
            <person name="Chen X."/>
            <person name="Nie B."/>
            <person name="Liao X."/>
            <person name="Peng D."/>
            <person name="Ji J."/>
            <person name="Jenkins J."/>
            <person name="Williams M."/>
            <person name="Shu S."/>
            <person name="Plott C."/>
            <person name="Barry K."/>
            <person name="Rajasekar S."/>
            <person name="Grimwood J."/>
            <person name="Han X."/>
            <person name="Sun S."/>
            <person name="Hou Z."/>
            <person name="He W."/>
            <person name="Dai G."/>
            <person name="Sun C."/>
            <person name="Schmutz J."/>
            <person name="Leebens-Mack J.H."/>
            <person name="Li F.W."/>
            <person name="Wang L."/>
        </authorList>
    </citation>
    <scope>NUCLEOTIDE SEQUENCE [LARGE SCALE GENOMIC DNA]</scope>
    <source>
        <strain evidence="2">cv. PW_Plant_1</strain>
    </source>
</reference>
<name>A0ACC2BWZ8_DIPCM</name>
<accession>A0ACC2BWZ8</accession>
<dbReference type="EMBL" id="CM055104">
    <property type="protein sequence ID" value="KAJ7534245.1"/>
    <property type="molecule type" value="Genomic_DNA"/>
</dbReference>
<dbReference type="Proteomes" id="UP001162992">
    <property type="component" value="Chromosome 13"/>
</dbReference>
<keyword evidence="2" id="KW-1185">Reference proteome</keyword>
<gene>
    <name evidence="1" type="ORF">O6H91_13G085700</name>
</gene>
<protein>
    <submittedName>
        <fullName evidence="1">Uncharacterized protein</fullName>
    </submittedName>
</protein>
<organism evidence="1 2">
    <name type="scientific">Diphasiastrum complanatum</name>
    <name type="common">Issler's clubmoss</name>
    <name type="synonym">Lycopodium complanatum</name>
    <dbReference type="NCBI Taxonomy" id="34168"/>
    <lineage>
        <taxon>Eukaryota</taxon>
        <taxon>Viridiplantae</taxon>
        <taxon>Streptophyta</taxon>
        <taxon>Embryophyta</taxon>
        <taxon>Tracheophyta</taxon>
        <taxon>Lycopodiopsida</taxon>
        <taxon>Lycopodiales</taxon>
        <taxon>Lycopodiaceae</taxon>
        <taxon>Lycopodioideae</taxon>
        <taxon>Diphasiastrum</taxon>
    </lineage>
</organism>
<evidence type="ECO:0000313" key="2">
    <source>
        <dbReference type="Proteomes" id="UP001162992"/>
    </source>
</evidence>